<dbReference type="PROSITE" id="PS51898">
    <property type="entry name" value="TYR_RECOMBINASE"/>
    <property type="match status" value="1"/>
</dbReference>
<dbReference type="GO" id="GO:0005737">
    <property type="term" value="C:cytoplasm"/>
    <property type="evidence" value="ECO:0007669"/>
    <property type="project" value="UniProtKB-SubCell"/>
</dbReference>
<accession>A0A5E6RAV0</accession>
<dbReference type="InterPro" id="IPR011010">
    <property type="entry name" value="DNA_brk_join_enz"/>
</dbReference>
<evidence type="ECO:0000313" key="6">
    <source>
        <dbReference type="Proteomes" id="UP000326953"/>
    </source>
</evidence>
<dbReference type="GO" id="GO:0003677">
    <property type="term" value="F:DNA binding"/>
    <property type="evidence" value="ECO:0007669"/>
    <property type="project" value="InterPro"/>
</dbReference>
<evidence type="ECO:0000256" key="1">
    <source>
        <dbReference type="ARBA" id="ARBA00004496"/>
    </source>
</evidence>
<evidence type="ECO:0000256" key="3">
    <source>
        <dbReference type="ARBA" id="ARBA00023172"/>
    </source>
</evidence>
<feature type="domain" description="Tyr recombinase" evidence="4">
    <location>
        <begin position="259"/>
        <end position="470"/>
    </location>
</feature>
<dbReference type="PANTHER" id="PTHR30349:SF77">
    <property type="entry name" value="TYROSINE RECOMBINASE XERC"/>
    <property type="match status" value="1"/>
</dbReference>
<dbReference type="CDD" id="cd00397">
    <property type="entry name" value="DNA_BRE_C"/>
    <property type="match status" value="1"/>
</dbReference>
<keyword evidence="2" id="KW-0229">DNA integration</keyword>
<name>A0A5E6RAV0_PSEFL</name>
<dbReference type="AlphaFoldDB" id="A0A5E6RAV0"/>
<organism evidence="5 6">
    <name type="scientific">Pseudomonas fluorescens</name>
    <dbReference type="NCBI Taxonomy" id="294"/>
    <lineage>
        <taxon>Bacteria</taxon>
        <taxon>Pseudomonadati</taxon>
        <taxon>Pseudomonadota</taxon>
        <taxon>Gammaproteobacteria</taxon>
        <taxon>Pseudomonadales</taxon>
        <taxon>Pseudomonadaceae</taxon>
        <taxon>Pseudomonas</taxon>
    </lineage>
</organism>
<evidence type="ECO:0000259" key="4">
    <source>
        <dbReference type="PROSITE" id="PS51898"/>
    </source>
</evidence>
<dbReference type="InterPro" id="IPR013762">
    <property type="entry name" value="Integrase-like_cat_sf"/>
</dbReference>
<dbReference type="GO" id="GO:0015074">
    <property type="term" value="P:DNA integration"/>
    <property type="evidence" value="ECO:0007669"/>
    <property type="project" value="UniProtKB-KW"/>
</dbReference>
<keyword evidence="3" id="KW-0233">DNA recombination</keyword>
<dbReference type="GO" id="GO:0006310">
    <property type="term" value="P:DNA recombination"/>
    <property type="evidence" value="ECO:0007669"/>
    <property type="project" value="UniProtKB-KW"/>
</dbReference>
<dbReference type="PANTHER" id="PTHR30349">
    <property type="entry name" value="PHAGE INTEGRASE-RELATED"/>
    <property type="match status" value="1"/>
</dbReference>
<protein>
    <submittedName>
        <fullName evidence="5">Tyrosine recombinase XerC</fullName>
    </submittedName>
</protein>
<dbReference type="EMBL" id="CABVHK010000004">
    <property type="protein sequence ID" value="VVM65964.1"/>
    <property type="molecule type" value="Genomic_DNA"/>
</dbReference>
<reference evidence="5 6" key="1">
    <citation type="submission" date="2019-09" db="EMBL/GenBank/DDBJ databases">
        <authorList>
            <person name="Chandra G."/>
            <person name="Truman W A."/>
        </authorList>
    </citation>
    <scope>NUCLEOTIDE SEQUENCE [LARGE SCALE GENOMIC DNA]</scope>
    <source>
        <strain evidence="5">PS662</strain>
    </source>
</reference>
<gene>
    <name evidence="5" type="primary">xerC_4</name>
    <name evidence="5" type="ORF">PS662_01551</name>
</gene>
<dbReference type="Proteomes" id="UP000326953">
    <property type="component" value="Unassembled WGS sequence"/>
</dbReference>
<proteinExistence type="predicted"/>
<dbReference type="Gene3D" id="1.10.443.10">
    <property type="entry name" value="Intergrase catalytic core"/>
    <property type="match status" value="1"/>
</dbReference>
<sequence>MSPTVSQEGFDTCEITDNAQTRLLQIARALLNITSSRFTLYLGYHMPASPIPLFDTYNRFRDLNFSRVSDEQPVVTQYLFSFPSEIKAQEGYLAVRGFLKSYSNNEATFNSYRTHVERLLLWSLLIAKKPLLELRRHDCESFLEFCLQPRTEWIGPIVKSRFSRVGGRKAAETDTYVINDKWRPFNVKIDKQIRKVAAENSKDVEDKAYKMSAGSMGQVFAVCGSFFQYTIDEGLTSEANPIRSVKQKSNYKQRNTVMSSGKALTPLQWNYVIETAEVMAAEDPRHERTLFIVATLFSLYLRISDLVGRDNWKPTMGSFEFDGENWWFNVVGKGNKSAKVSVRDEYIEDYLKRYRTTLSLPPLPSYKESTPLVTTVRGRAGLSDRYIRALIQMVFDKSLQRMKDEGQTDLEMDKLRSASLHWLRHTAATFDAPFRDIKDLQADLRHESMSTTQNTYYNALDQNRAKSVKGLGIKDRG</sequence>
<dbReference type="InterPro" id="IPR050090">
    <property type="entry name" value="Tyrosine_recombinase_XerCD"/>
</dbReference>
<evidence type="ECO:0000256" key="2">
    <source>
        <dbReference type="ARBA" id="ARBA00022908"/>
    </source>
</evidence>
<dbReference type="InterPro" id="IPR002104">
    <property type="entry name" value="Integrase_catalytic"/>
</dbReference>
<dbReference type="SUPFAM" id="SSF56349">
    <property type="entry name" value="DNA breaking-rejoining enzymes"/>
    <property type="match status" value="1"/>
</dbReference>
<comment type="subcellular location">
    <subcellularLocation>
        <location evidence="1">Cytoplasm</location>
    </subcellularLocation>
</comment>
<evidence type="ECO:0000313" key="5">
    <source>
        <dbReference type="EMBL" id="VVM65964.1"/>
    </source>
</evidence>